<reference evidence="1 2" key="1">
    <citation type="submission" date="2018-11" db="EMBL/GenBank/DDBJ databases">
        <title>Complete genome sequence of Paenibacillus baekrokdamisoli strain KCTC 33723.</title>
        <authorList>
            <person name="Kang S.W."/>
            <person name="Lee K.C."/>
            <person name="Kim K.K."/>
            <person name="Kim J.S."/>
            <person name="Kim D.S."/>
            <person name="Ko S.H."/>
            <person name="Yang S.H."/>
            <person name="Lee J.S."/>
        </authorList>
    </citation>
    <scope>NUCLEOTIDE SEQUENCE [LARGE SCALE GENOMIC DNA]</scope>
    <source>
        <strain evidence="1 2">KCTC 33723</strain>
    </source>
</reference>
<protein>
    <submittedName>
        <fullName evidence="1">Uncharacterized protein</fullName>
    </submittedName>
</protein>
<dbReference type="Proteomes" id="UP000275368">
    <property type="component" value="Chromosome"/>
</dbReference>
<dbReference type="EMBL" id="AP019308">
    <property type="protein sequence ID" value="BBH22130.1"/>
    <property type="molecule type" value="Genomic_DNA"/>
</dbReference>
<dbReference type="RefSeq" id="WP_260182892.1">
    <property type="nucleotide sequence ID" value="NZ_AP019308.1"/>
</dbReference>
<dbReference type="Gene3D" id="2.60.40.680">
    <property type="match status" value="1"/>
</dbReference>
<organism evidence="1 2">
    <name type="scientific">Paenibacillus baekrokdamisoli</name>
    <dbReference type="NCBI Taxonomy" id="1712516"/>
    <lineage>
        <taxon>Bacteria</taxon>
        <taxon>Bacillati</taxon>
        <taxon>Bacillota</taxon>
        <taxon>Bacilli</taxon>
        <taxon>Bacillales</taxon>
        <taxon>Paenibacillaceae</taxon>
        <taxon>Paenibacillus</taxon>
    </lineage>
</organism>
<dbReference type="AlphaFoldDB" id="A0A3G9ITC7"/>
<evidence type="ECO:0000313" key="2">
    <source>
        <dbReference type="Proteomes" id="UP000275368"/>
    </source>
</evidence>
<keyword evidence="2" id="KW-1185">Reference proteome</keyword>
<accession>A0A3G9ITC7</accession>
<gene>
    <name evidence="1" type="ORF">Back11_34750</name>
</gene>
<proteinExistence type="predicted"/>
<sequence length="40" mass="4306">MKAAWVDETGGDAPITGDKVLFTLVFKLKEGFASGSKAYR</sequence>
<evidence type="ECO:0000313" key="1">
    <source>
        <dbReference type="EMBL" id="BBH22130.1"/>
    </source>
</evidence>
<dbReference type="KEGG" id="pbk:Back11_34750"/>
<name>A0A3G9ITC7_9BACL</name>